<feature type="region of interest" description="Disordered" evidence="1">
    <location>
        <begin position="1"/>
        <end position="43"/>
    </location>
</feature>
<reference evidence="2 3" key="1">
    <citation type="journal article" date="2014" name="PLoS Genet.">
        <title>Analysis of the Phlebiopsis gigantea genome, transcriptome and secretome provides insight into its pioneer colonization strategies of wood.</title>
        <authorList>
            <person name="Hori C."/>
            <person name="Ishida T."/>
            <person name="Igarashi K."/>
            <person name="Samejima M."/>
            <person name="Suzuki H."/>
            <person name="Master E."/>
            <person name="Ferreira P."/>
            <person name="Ruiz-Duenas F.J."/>
            <person name="Held B."/>
            <person name="Canessa P."/>
            <person name="Larrondo L.F."/>
            <person name="Schmoll M."/>
            <person name="Druzhinina I.S."/>
            <person name="Kubicek C.P."/>
            <person name="Gaskell J.A."/>
            <person name="Kersten P."/>
            <person name="St John F."/>
            <person name="Glasner J."/>
            <person name="Sabat G."/>
            <person name="Splinter BonDurant S."/>
            <person name="Syed K."/>
            <person name="Yadav J."/>
            <person name="Mgbeahuruike A.C."/>
            <person name="Kovalchuk A."/>
            <person name="Asiegbu F.O."/>
            <person name="Lackner G."/>
            <person name="Hoffmeister D."/>
            <person name="Rencoret J."/>
            <person name="Gutierrez A."/>
            <person name="Sun H."/>
            <person name="Lindquist E."/>
            <person name="Barry K."/>
            <person name="Riley R."/>
            <person name="Grigoriev I.V."/>
            <person name="Henrissat B."/>
            <person name="Kues U."/>
            <person name="Berka R.M."/>
            <person name="Martinez A.T."/>
            <person name="Covert S.F."/>
            <person name="Blanchette R.A."/>
            <person name="Cullen D."/>
        </authorList>
    </citation>
    <scope>NUCLEOTIDE SEQUENCE [LARGE SCALE GENOMIC DNA]</scope>
    <source>
        <strain evidence="2 3">11061_1 CR5-6</strain>
    </source>
</reference>
<organism evidence="2 3">
    <name type="scientific">Phlebiopsis gigantea (strain 11061_1 CR5-6)</name>
    <name type="common">White-rot fungus</name>
    <name type="synonym">Peniophora gigantea</name>
    <dbReference type="NCBI Taxonomy" id="745531"/>
    <lineage>
        <taxon>Eukaryota</taxon>
        <taxon>Fungi</taxon>
        <taxon>Dikarya</taxon>
        <taxon>Basidiomycota</taxon>
        <taxon>Agaricomycotina</taxon>
        <taxon>Agaricomycetes</taxon>
        <taxon>Polyporales</taxon>
        <taxon>Phanerochaetaceae</taxon>
        <taxon>Phlebiopsis</taxon>
    </lineage>
</organism>
<name>A0A0C3S4K4_PHLG1</name>
<keyword evidence="3" id="KW-1185">Reference proteome</keyword>
<sequence>MFDNSSTSSLSSFMDERPERRQHQGWRKPVPKFIPDPPKRQSSLLANSSALRRMALFTSGEERPPLPSDWKENIDRALGREQFYVERPSSPTPDAGANIVMREHSSGTLSNVSIQRLQRGEKALPMVPKPHEAKRHSDTDSTLAGSIQSMKLEASDKCGSTSSAKSLQHGRARSLPTITRASTPPLLPARINNERRHTDGEYQWEQVYRQADATYRIVYPRTEKEASHRQNWRHAAVFPVFPGSNTDVSIDVTAVDSTEDVRSLSNRYPSTAVPSTMKPGASSMHDTSSKCESLATPFEPRSRGLRQRMRHAFREWFCLNASPARY</sequence>
<evidence type="ECO:0000313" key="2">
    <source>
        <dbReference type="EMBL" id="KIP10716.1"/>
    </source>
</evidence>
<feature type="compositionally biased region" description="Low complexity" evidence="1">
    <location>
        <begin position="1"/>
        <end position="12"/>
    </location>
</feature>
<feature type="region of interest" description="Disordered" evidence="1">
    <location>
        <begin position="267"/>
        <end position="295"/>
    </location>
</feature>
<dbReference type="EMBL" id="KN840452">
    <property type="protein sequence ID" value="KIP10716.1"/>
    <property type="molecule type" value="Genomic_DNA"/>
</dbReference>
<protein>
    <submittedName>
        <fullName evidence="2">Uncharacterized protein</fullName>
    </submittedName>
</protein>
<dbReference type="Proteomes" id="UP000053257">
    <property type="component" value="Unassembled WGS sequence"/>
</dbReference>
<dbReference type="AlphaFoldDB" id="A0A0C3S4K4"/>
<dbReference type="OrthoDB" id="3230513at2759"/>
<evidence type="ECO:0000256" key="1">
    <source>
        <dbReference type="SAM" id="MobiDB-lite"/>
    </source>
</evidence>
<dbReference type="HOGENOM" id="CLU_852870_0_0_1"/>
<gene>
    <name evidence="2" type="ORF">PHLGIDRAFT_210185</name>
</gene>
<proteinExistence type="predicted"/>
<accession>A0A0C3S4K4</accession>
<evidence type="ECO:0000313" key="3">
    <source>
        <dbReference type="Proteomes" id="UP000053257"/>
    </source>
</evidence>